<dbReference type="AlphaFoldDB" id="M3C901"/>
<dbReference type="PATRIC" id="fig|1223523.3.peg.2266"/>
<feature type="region of interest" description="Disordered" evidence="1">
    <location>
        <begin position="1"/>
        <end position="20"/>
    </location>
</feature>
<dbReference type="Proteomes" id="UP000011740">
    <property type="component" value="Unassembled WGS sequence"/>
</dbReference>
<evidence type="ECO:0000313" key="2">
    <source>
        <dbReference type="EMBL" id="EMF00472.1"/>
    </source>
</evidence>
<sequence>MTHSAAADQGRHESGGAPMVDRVALMQRDARYDHATEETRFAVEVRLRDGGAVRTELVLEPGQLYAVSLQVERAMAARERARSEGSR</sequence>
<accession>M3C901</accession>
<organism evidence="2 3">
    <name type="scientific">Streptomyces mobaraensis (strain ATCC 29032 / DSM 40847 / JCM 4168 / NBRC 13819 / NCIMB 11159 / IPCR 16-22)</name>
    <dbReference type="NCBI Taxonomy" id="1223523"/>
    <lineage>
        <taxon>Bacteria</taxon>
        <taxon>Bacillati</taxon>
        <taxon>Actinomycetota</taxon>
        <taxon>Actinomycetes</taxon>
        <taxon>Kitasatosporales</taxon>
        <taxon>Streptomycetaceae</taxon>
        <taxon>Streptomyces</taxon>
    </lineage>
</organism>
<protein>
    <submittedName>
        <fullName evidence="2">Uncharacterized protein</fullName>
    </submittedName>
</protein>
<comment type="caution">
    <text evidence="2">The sequence shown here is derived from an EMBL/GenBank/DDBJ whole genome shotgun (WGS) entry which is preliminary data.</text>
</comment>
<proteinExistence type="predicted"/>
<gene>
    <name evidence="2" type="ORF">H340_11085</name>
</gene>
<evidence type="ECO:0000256" key="1">
    <source>
        <dbReference type="SAM" id="MobiDB-lite"/>
    </source>
</evidence>
<evidence type="ECO:0000313" key="3">
    <source>
        <dbReference type="Proteomes" id="UP000011740"/>
    </source>
</evidence>
<dbReference type="EMBL" id="AORZ01000026">
    <property type="protein sequence ID" value="EMF00472.1"/>
    <property type="molecule type" value="Genomic_DNA"/>
</dbReference>
<dbReference type="STRING" id="1223523.H340_11085"/>
<reference evidence="2 3" key="1">
    <citation type="journal article" date="2013" name="Genome Announc.">
        <title>Whole-Genome Shotgun Assembly and Analysis of the Genome of Streptomyces mobaraensis DSM 40847, a Strain for Industrial Production of Microbial Transglutaminase.</title>
        <authorList>
            <person name="Yang H."/>
            <person name="He T."/>
            <person name="Wu W."/>
            <person name="Zhu W."/>
            <person name="Lu B."/>
            <person name="Sun W."/>
        </authorList>
    </citation>
    <scope>NUCLEOTIDE SEQUENCE [LARGE SCALE GENOMIC DNA]</scope>
    <source>
        <strain evidence="2 3">DSM 40847</strain>
    </source>
</reference>
<name>M3C901_STRM1</name>